<evidence type="ECO:0000256" key="4">
    <source>
        <dbReference type="ARBA" id="ARBA00022989"/>
    </source>
</evidence>
<keyword evidence="4 8" id="KW-1133">Transmembrane helix</keyword>
<dbReference type="InterPro" id="IPR001750">
    <property type="entry name" value="ND/Mrp_TM"/>
</dbReference>
<keyword evidence="10" id="KW-0456">Lyase</keyword>
<feature type="transmembrane region" description="Helical" evidence="8">
    <location>
        <begin position="275"/>
        <end position="294"/>
    </location>
</feature>
<evidence type="ECO:0000256" key="2">
    <source>
        <dbReference type="ARBA" id="ARBA00022475"/>
    </source>
</evidence>
<feature type="transmembrane region" description="Helical" evidence="8">
    <location>
        <begin position="78"/>
        <end position="98"/>
    </location>
</feature>
<evidence type="ECO:0000256" key="6">
    <source>
        <dbReference type="ARBA" id="ARBA00023136"/>
    </source>
</evidence>
<evidence type="ECO:0000256" key="7">
    <source>
        <dbReference type="RuleBase" id="RU000320"/>
    </source>
</evidence>
<dbReference type="InterPro" id="IPR052175">
    <property type="entry name" value="ComplexI-like_HydComp"/>
</dbReference>
<comment type="caution">
    <text evidence="10">The sequence shown here is derived from an EMBL/GenBank/DDBJ whole genome shotgun (WGS) entry which is preliminary data.</text>
</comment>
<name>A0A4R1PYK8_9FIRM</name>
<feature type="transmembrane region" description="Helical" evidence="8">
    <location>
        <begin position="301"/>
        <end position="324"/>
    </location>
</feature>
<gene>
    <name evidence="10" type="ORF">EV210_105226</name>
</gene>
<feature type="transmembrane region" description="Helical" evidence="8">
    <location>
        <begin position="164"/>
        <end position="189"/>
    </location>
</feature>
<keyword evidence="3 7" id="KW-0812">Transmembrane</keyword>
<proteinExistence type="predicted"/>
<evidence type="ECO:0000256" key="8">
    <source>
        <dbReference type="SAM" id="Phobius"/>
    </source>
</evidence>
<dbReference type="PANTHER" id="PTHR42682:SF3">
    <property type="entry name" value="FORMATE HYDROGENLYASE SUBUNIT 3-RELATED"/>
    <property type="match status" value="1"/>
</dbReference>
<feature type="transmembrane region" description="Helical" evidence="8">
    <location>
        <begin position="6"/>
        <end position="26"/>
    </location>
</feature>
<dbReference type="Pfam" id="PF00361">
    <property type="entry name" value="Proton_antipo_M"/>
    <property type="match status" value="1"/>
</dbReference>
<feature type="transmembrane region" description="Helical" evidence="8">
    <location>
        <begin position="533"/>
        <end position="553"/>
    </location>
</feature>
<evidence type="ECO:0000256" key="1">
    <source>
        <dbReference type="ARBA" id="ARBA00004651"/>
    </source>
</evidence>
<evidence type="ECO:0000313" key="11">
    <source>
        <dbReference type="Proteomes" id="UP000295063"/>
    </source>
</evidence>
<dbReference type="InterPro" id="IPR003918">
    <property type="entry name" value="NADH_UbQ_OxRdtase"/>
</dbReference>
<feature type="transmembrane region" description="Helical" evidence="8">
    <location>
        <begin position="471"/>
        <end position="490"/>
    </location>
</feature>
<dbReference type="GO" id="GO:0008137">
    <property type="term" value="F:NADH dehydrogenase (ubiquinone) activity"/>
    <property type="evidence" value="ECO:0007669"/>
    <property type="project" value="InterPro"/>
</dbReference>
<dbReference type="GO" id="GO:0016829">
    <property type="term" value="F:lyase activity"/>
    <property type="evidence" value="ECO:0007669"/>
    <property type="project" value="UniProtKB-KW"/>
</dbReference>
<dbReference type="PRINTS" id="PR01437">
    <property type="entry name" value="NUOXDRDTASE4"/>
</dbReference>
<evidence type="ECO:0000256" key="3">
    <source>
        <dbReference type="ARBA" id="ARBA00022692"/>
    </source>
</evidence>
<feature type="transmembrane region" description="Helical" evidence="8">
    <location>
        <begin position="426"/>
        <end position="450"/>
    </location>
</feature>
<dbReference type="Proteomes" id="UP000295063">
    <property type="component" value="Unassembled WGS sequence"/>
</dbReference>
<dbReference type="NCBIfam" id="NF005086">
    <property type="entry name" value="PRK06521.1"/>
    <property type="match status" value="1"/>
</dbReference>
<dbReference type="AlphaFoldDB" id="A0A4R1PYK8"/>
<dbReference type="EMBL" id="SLUI01000005">
    <property type="protein sequence ID" value="TCL37789.1"/>
    <property type="molecule type" value="Genomic_DNA"/>
</dbReference>
<feature type="transmembrane region" description="Helical" evidence="8">
    <location>
        <begin position="653"/>
        <end position="671"/>
    </location>
</feature>
<dbReference type="PANTHER" id="PTHR42682">
    <property type="entry name" value="HYDROGENASE-4 COMPONENT F"/>
    <property type="match status" value="1"/>
</dbReference>
<keyword evidence="2" id="KW-1003">Cell membrane</keyword>
<feature type="transmembrane region" description="Helical" evidence="8">
    <location>
        <begin position="381"/>
        <end position="399"/>
    </location>
</feature>
<protein>
    <submittedName>
        <fullName evidence="10">Formate hydrogenlyase subunit 3/multisubunit Na+/H+ antiporter MnhD subunit</fullName>
    </submittedName>
</protein>
<evidence type="ECO:0000256" key="5">
    <source>
        <dbReference type="ARBA" id="ARBA00023002"/>
    </source>
</evidence>
<keyword evidence="11" id="KW-1185">Reference proteome</keyword>
<keyword evidence="6 8" id="KW-0472">Membrane</keyword>
<reference evidence="10 11" key="1">
    <citation type="submission" date="2019-03" db="EMBL/GenBank/DDBJ databases">
        <title>Genomic Encyclopedia of Type Strains, Phase IV (KMG-IV): sequencing the most valuable type-strain genomes for metagenomic binning, comparative biology and taxonomic classification.</title>
        <authorList>
            <person name="Goeker M."/>
        </authorList>
    </citation>
    <scope>NUCLEOTIDE SEQUENCE [LARGE SCALE GENOMIC DNA]</scope>
    <source>
        <strain evidence="10 11">DSM 15969</strain>
    </source>
</reference>
<sequence length="674" mass="72752">MPMDQLYILIVGLYCLGVVSALLANGNPKMVNTLSHGFAALGCMATIGLAAAVFTTGGQTLAFQLQAPLGLIKIRLDSLAAFFLLAFGIVGTAASIYAIGYSREYYNRRYAQLASVYNLFLLSILLVLTISQVVAFIIVWELMTLVSFFLVNHEYEKNANTGAAYLYILMTHVGTAFIAIAFLLLASAAQTLDFDLLKTGTMPESLRSIVFLCALVGFGTKAGVMPMHIWLPEAHPAAPSHVSALMSGIMIKTAIYGMSRFFLEFLGSGPEWWGQLVLGLAIISSVFGVLYALMEHDLKRLLAYHSVENIGIILLGVGAGMVFASKGMPLLAGLAWIAGFYHVFNHAVFKSLLFMGAGAVLHSTHTKDVEQLGGLIKKMPYTAVFFLIGAAAIAGLPPLNGFVSEWLTFQALFFLPKAVAGLVGKFWAVMLIALLGLTGALAATCFVKAFGVTFLAKPRSVEAEHAKEVPWSMLAGMAGLSLTCVAAGVWPQWMLRLLSQVVSGYDGISTAGLFDNSQWYAVAFQTGQTGGVLTMPVVVLLIAAGCFLAILLARWNGTPCRVSGETWTCGIIPTARMEYTATGFAQPIRRAFGTVLNPVDEIITDKSRNPYHGVKIKLHVHVTHYVNELFYNPLKDGIQAFAQYLTAIQAGSLQLYIGYIMAVTVVVLIISTRW</sequence>
<feature type="transmembrane region" description="Helical" evidence="8">
    <location>
        <begin position="209"/>
        <end position="231"/>
    </location>
</feature>
<comment type="subcellular location">
    <subcellularLocation>
        <location evidence="1">Cell membrane</location>
        <topology evidence="1">Multi-pass membrane protein</topology>
    </subcellularLocation>
    <subcellularLocation>
        <location evidence="7">Membrane</location>
        <topology evidence="7">Multi-pass membrane protein</topology>
    </subcellularLocation>
</comment>
<organism evidence="10 11">
    <name type="scientific">Anaerospora hongkongensis</name>
    <dbReference type="NCBI Taxonomy" id="244830"/>
    <lineage>
        <taxon>Bacteria</taxon>
        <taxon>Bacillati</taxon>
        <taxon>Bacillota</taxon>
        <taxon>Negativicutes</taxon>
        <taxon>Selenomonadales</taxon>
        <taxon>Sporomusaceae</taxon>
        <taxon>Anaerospora</taxon>
    </lineage>
</organism>
<dbReference type="GO" id="GO:0005886">
    <property type="term" value="C:plasma membrane"/>
    <property type="evidence" value="ECO:0007669"/>
    <property type="project" value="UniProtKB-SubCell"/>
</dbReference>
<evidence type="ECO:0000313" key="10">
    <source>
        <dbReference type="EMBL" id="TCL37789.1"/>
    </source>
</evidence>
<dbReference type="GO" id="GO:0016491">
    <property type="term" value="F:oxidoreductase activity"/>
    <property type="evidence" value="ECO:0007669"/>
    <property type="project" value="UniProtKB-KW"/>
</dbReference>
<keyword evidence="5" id="KW-0560">Oxidoreductase</keyword>
<evidence type="ECO:0000259" key="9">
    <source>
        <dbReference type="Pfam" id="PF00361"/>
    </source>
</evidence>
<dbReference type="GO" id="GO:0042773">
    <property type="term" value="P:ATP synthesis coupled electron transport"/>
    <property type="evidence" value="ECO:0007669"/>
    <property type="project" value="InterPro"/>
</dbReference>
<accession>A0A4R1PYK8</accession>
<feature type="transmembrane region" description="Helical" evidence="8">
    <location>
        <begin position="38"/>
        <end position="58"/>
    </location>
</feature>
<feature type="domain" description="NADH:quinone oxidoreductase/Mrp antiporter transmembrane" evidence="9">
    <location>
        <begin position="133"/>
        <end position="414"/>
    </location>
</feature>
<feature type="transmembrane region" description="Helical" evidence="8">
    <location>
        <begin position="336"/>
        <end position="361"/>
    </location>
</feature>